<dbReference type="PROSITE" id="PS01229">
    <property type="entry name" value="COF_2"/>
    <property type="match status" value="1"/>
</dbReference>
<reference evidence="1" key="2">
    <citation type="submission" date="2021-04" db="EMBL/GenBank/DDBJ databases">
        <authorList>
            <person name="Gilroy R."/>
        </authorList>
    </citation>
    <scope>NUCLEOTIDE SEQUENCE</scope>
    <source>
        <strain evidence="1">CHK191-13928</strain>
    </source>
</reference>
<name>A0A9D1WTM9_9FIRM</name>
<dbReference type="Gene3D" id="3.30.1240.10">
    <property type="match status" value="1"/>
</dbReference>
<reference evidence="1" key="1">
    <citation type="journal article" date="2021" name="PeerJ">
        <title>Extensive microbial diversity within the chicken gut microbiome revealed by metagenomics and culture.</title>
        <authorList>
            <person name="Gilroy R."/>
            <person name="Ravi A."/>
            <person name="Getino M."/>
            <person name="Pursley I."/>
            <person name="Horton D.L."/>
            <person name="Alikhan N.F."/>
            <person name="Baker D."/>
            <person name="Gharbi K."/>
            <person name="Hall N."/>
            <person name="Watson M."/>
            <person name="Adriaenssens E.M."/>
            <person name="Foster-Nyarko E."/>
            <person name="Jarju S."/>
            <person name="Secka A."/>
            <person name="Antonio M."/>
            <person name="Oren A."/>
            <person name="Chaudhuri R.R."/>
            <person name="La Ragione R."/>
            <person name="Hildebrand F."/>
            <person name="Pallen M.J."/>
        </authorList>
    </citation>
    <scope>NUCLEOTIDE SEQUENCE</scope>
    <source>
        <strain evidence="1">CHK191-13928</strain>
    </source>
</reference>
<dbReference type="EMBL" id="DXEM01000004">
    <property type="protein sequence ID" value="HIX66682.1"/>
    <property type="molecule type" value="Genomic_DNA"/>
</dbReference>
<dbReference type="Pfam" id="PF08282">
    <property type="entry name" value="Hydrolase_3"/>
    <property type="match status" value="1"/>
</dbReference>
<dbReference type="GO" id="GO:0000287">
    <property type="term" value="F:magnesium ion binding"/>
    <property type="evidence" value="ECO:0007669"/>
    <property type="project" value="TreeGrafter"/>
</dbReference>
<dbReference type="SFLD" id="SFLDG01144">
    <property type="entry name" value="C2.B.4:_PGP_Like"/>
    <property type="match status" value="1"/>
</dbReference>
<comment type="caution">
    <text evidence="1">The sequence shown here is derived from an EMBL/GenBank/DDBJ whole genome shotgun (WGS) entry which is preliminary data.</text>
</comment>
<keyword evidence="1" id="KW-0378">Hydrolase</keyword>
<evidence type="ECO:0000313" key="1">
    <source>
        <dbReference type="EMBL" id="HIX66682.1"/>
    </source>
</evidence>
<dbReference type="NCBIfam" id="TIGR00099">
    <property type="entry name" value="Cof-subfamily"/>
    <property type="match status" value="1"/>
</dbReference>
<dbReference type="PANTHER" id="PTHR10000">
    <property type="entry name" value="PHOSPHOSERINE PHOSPHATASE"/>
    <property type="match status" value="1"/>
</dbReference>
<dbReference type="InterPro" id="IPR006379">
    <property type="entry name" value="HAD-SF_hydro_IIB"/>
</dbReference>
<dbReference type="PANTHER" id="PTHR10000:SF25">
    <property type="entry name" value="PHOSPHATASE YKRA-RELATED"/>
    <property type="match status" value="1"/>
</dbReference>
<accession>A0A9D1WTM9</accession>
<evidence type="ECO:0000313" key="2">
    <source>
        <dbReference type="Proteomes" id="UP000886721"/>
    </source>
</evidence>
<sequence>MIRGAFFDIDGTLLPETEPRVPQSTKEAILRLKEQGILVFAATGRHLLEINDLPLSDIPFDGYVLLNGQLCLDGSHQVLYDNEIKGSDKEEMLQIFRRKDLPVMIIEKDRMYINTVNEMVEKAQFEIHTPVPEVEEYKGEKIYQFVVYANGEVIGSLKEKLPHCKITYWNSNAVDVIAKDGGKMNGICQMLRYYHLTSEEIIAFGDGENDRDMLSYAGIGVAMGNAGHSLKQIADYVTGSADKDGIRDALRHFGLL</sequence>
<gene>
    <name evidence="1" type="ORF">H9735_01000</name>
</gene>
<protein>
    <submittedName>
        <fullName evidence="1">Cof-type HAD-IIB family hydrolase</fullName>
    </submittedName>
</protein>
<organism evidence="1 2">
    <name type="scientific">Candidatus Anaerostipes excrementavium</name>
    <dbReference type="NCBI Taxonomy" id="2838463"/>
    <lineage>
        <taxon>Bacteria</taxon>
        <taxon>Bacillati</taxon>
        <taxon>Bacillota</taxon>
        <taxon>Clostridia</taxon>
        <taxon>Lachnospirales</taxon>
        <taxon>Lachnospiraceae</taxon>
        <taxon>Anaerostipes</taxon>
    </lineage>
</organism>
<dbReference type="SFLD" id="SFLDG01140">
    <property type="entry name" value="C2.B:_Phosphomannomutase_and_P"/>
    <property type="match status" value="1"/>
</dbReference>
<dbReference type="SUPFAM" id="SSF56784">
    <property type="entry name" value="HAD-like"/>
    <property type="match status" value="1"/>
</dbReference>
<dbReference type="Gene3D" id="3.40.50.1000">
    <property type="entry name" value="HAD superfamily/HAD-like"/>
    <property type="match status" value="1"/>
</dbReference>
<dbReference type="SFLD" id="SFLDS00003">
    <property type="entry name" value="Haloacid_Dehalogenase"/>
    <property type="match status" value="1"/>
</dbReference>
<dbReference type="GO" id="GO:0005829">
    <property type="term" value="C:cytosol"/>
    <property type="evidence" value="ECO:0007669"/>
    <property type="project" value="TreeGrafter"/>
</dbReference>
<dbReference type="InterPro" id="IPR023214">
    <property type="entry name" value="HAD_sf"/>
</dbReference>
<dbReference type="InterPro" id="IPR036412">
    <property type="entry name" value="HAD-like_sf"/>
</dbReference>
<dbReference type="NCBIfam" id="TIGR01484">
    <property type="entry name" value="HAD-SF-IIB"/>
    <property type="match status" value="1"/>
</dbReference>
<dbReference type="Proteomes" id="UP000886721">
    <property type="component" value="Unassembled WGS sequence"/>
</dbReference>
<dbReference type="InterPro" id="IPR000150">
    <property type="entry name" value="Cof"/>
</dbReference>
<dbReference type="AlphaFoldDB" id="A0A9D1WTM9"/>
<proteinExistence type="predicted"/>
<dbReference type="GO" id="GO:0016791">
    <property type="term" value="F:phosphatase activity"/>
    <property type="evidence" value="ECO:0007669"/>
    <property type="project" value="TreeGrafter"/>
</dbReference>